<name>A0A2S2NHU5_SCHGA</name>
<organism evidence="3">
    <name type="scientific">Schizaphis graminum</name>
    <name type="common">Green bug aphid</name>
    <dbReference type="NCBI Taxonomy" id="13262"/>
    <lineage>
        <taxon>Eukaryota</taxon>
        <taxon>Metazoa</taxon>
        <taxon>Ecdysozoa</taxon>
        <taxon>Arthropoda</taxon>
        <taxon>Hexapoda</taxon>
        <taxon>Insecta</taxon>
        <taxon>Pterygota</taxon>
        <taxon>Neoptera</taxon>
        <taxon>Paraneoptera</taxon>
        <taxon>Hemiptera</taxon>
        <taxon>Sternorrhyncha</taxon>
        <taxon>Aphidomorpha</taxon>
        <taxon>Aphidoidea</taxon>
        <taxon>Aphididae</taxon>
        <taxon>Aphidini</taxon>
        <taxon>Schizaphis</taxon>
    </lineage>
</organism>
<evidence type="ECO:0000256" key="2">
    <source>
        <dbReference type="SAM" id="MobiDB-lite"/>
    </source>
</evidence>
<feature type="region of interest" description="Disordered" evidence="2">
    <location>
        <begin position="163"/>
        <end position="194"/>
    </location>
</feature>
<feature type="coiled-coil region" evidence="1">
    <location>
        <begin position="44"/>
        <end position="105"/>
    </location>
</feature>
<dbReference type="PANTHER" id="PTHR28663:SF1">
    <property type="entry name" value="CILIA- AND FLAGELLA- ASSOCIATED PROTEIN 210"/>
    <property type="match status" value="1"/>
</dbReference>
<sequence length="571" mass="68748">MPTLFIILINLNMEIVYVGHRNPSNRALLISNKEWKRLGKILTKKMDEEESIEASKRLKEMRRETSKKMVDGWDNTELNKTKKLLEQKRKALSELEVKRQQRDEEMKREALDARNRIIEKACKLKFEERDATKTFYRALLHSEVFKERAIQLKFNAAEREKRMQKDLETAQEQNKEAERYRKHRADEKQKGNELKRSKAEILLKELKERRDKRNEEQISSRESGKVELQEIAEEIEGAREKAAAEARVAKEKLQKDIADNRTMITKQDDVRETEEWEEDMVTTIMAETKKSLARARRLKEIELSEVKQLALEEMRMRSAAWPTKKNGWAESDVQDAIEMQEKRYREGERKKRELANRRIEYVEIGNQLWKEEICRRRERLEQDLQSEMYRREREKKLLTEYVDLRGQIQMKNAKQFREQLDKQCNDKRITLLANRQADIDRHKAFERQWHREDEEFLEYAKKVIEKKKLVGNPVVPLLKTMKVSINRHLKYVKKKYSIFRIILKKITCAWIKTIRYQKKLQQVQSIHQESYTILSNNFKKYVLKNTNCKNIYKTLNRRHISQVFSFKNINN</sequence>
<proteinExistence type="predicted"/>
<evidence type="ECO:0000256" key="1">
    <source>
        <dbReference type="SAM" id="Coils"/>
    </source>
</evidence>
<evidence type="ECO:0008006" key="4">
    <source>
        <dbReference type="Google" id="ProtNLM"/>
    </source>
</evidence>
<accession>A0A2S2NHU5</accession>
<dbReference type="InterPro" id="IPR039986">
    <property type="entry name" value="CFAP210"/>
</dbReference>
<evidence type="ECO:0000313" key="3">
    <source>
        <dbReference type="EMBL" id="MBY16482.1"/>
    </source>
</evidence>
<protein>
    <recommendedName>
        <fullName evidence="4">Trichohyalin-plectin-homology domain-containing protein</fullName>
    </recommendedName>
</protein>
<dbReference type="AlphaFoldDB" id="A0A2S2NHU5"/>
<dbReference type="PANTHER" id="PTHR28663">
    <property type="entry name" value="COILED-COIL DOMAIN-CONTAINING PROTEIN 173"/>
    <property type="match status" value="1"/>
</dbReference>
<reference evidence="3" key="1">
    <citation type="submission" date="2018-04" db="EMBL/GenBank/DDBJ databases">
        <title>Transcriptome of Schizaphis graminum biotype I.</title>
        <authorList>
            <person name="Scully E.D."/>
            <person name="Geib S.M."/>
            <person name="Palmer N.A."/>
            <person name="Koch K."/>
            <person name="Bradshaw J."/>
            <person name="Heng-Moss T."/>
            <person name="Sarath G."/>
        </authorList>
    </citation>
    <scope>NUCLEOTIDE SEQUENCE</scope>
</reference>
<dbReference type="EMBL" id="GGMR01003863">
    <property type="protein sequence ID" value="MBY16482.1"/>
    <property type="molecule type" value="Transcribed_RNA"/>
</dbReference>
<keyword evidence="1" id="KW-0175">Coiled coil</keyword>
<gene>
    <name evidence="3" type="ORF">g.111112</name>
</gene>
<dbReference type="GO" id="GO:0005879">
    <property type="term" value="C:axonemal microtubule"/>
    <property type="evidence" value="ECO:0007669"/>
    <property type="project" value="TreeGrafter"/>
</dbReference>